<dbReference type="STRING" id="1423747.FC69_GL000957"/>
<dbReference type="EMBL" id="AZEX01000001">
    <property type="protein sequence ID" value="KRL62085.1"/>
    <property type="molecule type" value="Genomic_DNA"/>
</dbReference>
<feature type="transmembrane region" description="Helical" evidence="1">
    <location>
        <begin position="191"/>
        <end position="213"/>
    </location>
</feature>
<evidence type="ECO:0000313" key="2">
    <source>
        <dbReference type="EMBL" id="KRL62085.1"/>
    </source>
</evidence>
<feature type="transmembrane region" description="Helical" evidence="1">
    <location>
        <begin position="47"/>
        <end position="68"/>
    </location>
</feature>
<feature type="transmembrane region" description="Helical" evidence="1">
    <location>
        <begin position="12"/>
        <end position="35"/>
    </location>
</feature>
<protein>
    <recommendedName>
        <fullName evidence="4">ABC3 transporter permease protein domain-containing protein</fullName>
    </recommendedName>
</protein>
<dbReference type="eggNOG" id="ENOG5033RP4">
    <property type="taxonomic scope" value="Bacteria"/>
</dbReference>
<evidence type="ECO:0000313" key="3">
    <source>
        <dbReference type="Proteomes" id="UP000051264"/>
    </source>
</evidence>
<reference evidence="2 3" key="1">
    <citation type="journal article" date="2015" name="Genome Announc.">
        <title>Expanding the biotechnology potential of lactobacilli through comparative genomics of 213 strains and associated genera.</title>
        <authorList>
            <person name="Sun Z."/>
            <person name="Harris H.M."/>
            <person name="McCann A."/>
            <person name="Guo C."/>
            <person name="Argimon S."/>
            <person name="Zhang W."/>
            <person name="Yang X."/>
            <person name="Jeffery I.B."/>
            <person name="Cooney J.C."/>
            <person name="Kagawa T.F."/>
            <person name="Liu W."/>
            <person name="Song Y."/>
            <person name="Salvetti E."/>
            <person name="Wrobel A."/>
            <person name="Rasinkangas P."/>
            <person name="Parkhill J."/>
            <person name="Rea M.C."/>
            <person name="O'Sullivan O."/>
            <person name="Ritari J."/>
            <person name="Douillard F.P."/>
            <person name="Paul Ross R."/>
            <person name="Yang R."/>
            <person name="Briner A.E."/>
            <person name="Felis G.E."/>
            <person name="de Vos W.M."/>
            <person name="Barrangou R."/>
            <person name="Klaenhammer T.R."/>
            <person name="Caufield P.W."/>
            <person name="Cui Y."/>
            <person name="Zhang H."/>
            <person name="O'Toole P.W."/>
        </authorList>
    </citation>
    <scope>NUCLEOTIDE SEQUENCE [LARGE SCALE GENOMIC DNA]</scope>
    <source>
        <strain evidence="2 3">DSM 14340</strain>
    </source>
</reference>
<organism evidence="2 3">
    <name type="scientific">Latilactobacillus fuchuensis DSM 14340 = JCM 11249</name>
    <dbReference type="NCBI Taxonomy" id="1423747"/>
    <lineage>
        <taxon>Bacteria</taxon>
        <taxon>Bacillati</taxon>
        <taxon>Bacillota</taxon>
        <taxon>Bacilli</taxon>
        <taxon>Lactobacillales</taxon>
        <taxon>Lactobacillaceae</taxon>
        <taxon>Latilactobacillus</taxon>
    </lineage>
</organism>
<sequence length="455" mass="50578">MKSFIKHWQIWLAVLPLFIVSGFVFSTILTILNAIKLVGPNTLSAEFDYGVFFEMPMFVGSLVILLLARNAMKQCIDLFDETNDILMLLGISPRQLSVIMTGQMLLVGLLGALIGNLFAVKGAQAFINILPTVDRHALAQMPLQFSGQVVYVTLLLQAMLIAMTCLQYCFKNYQQRKGRLSATNQLAKQRHPGLFSGSVALLFCLVVTVMLYIKAVPNPTDVKAYTSSMASSMNLLLPVWLALLSGMNFLIRPLFKGIVKRIVDLPSITKQPMLRSAFDNMQYNVEGLIKLSRPVIVITLLVGNFIALFLNTKLLIDGHNSADYLYDLIFNLLFVFGAPIIISLANVLTSIGLFRLKTRTESAQYFFSGCPPNWLFKLKLIEIGTASLISVLITLFGTFLFAIPLLRVTYLGGGNIFKANWTVNCALTFGAFLLFFGCFILINGLALRTTKKYIE</sequence>
<feature type="transmembrane region" description="Helical" evidence="1">
    <location>
        <begin position="426"/>
        <end position="447"/>
    </location>
</feature>
<keyword evidence="1" id="KW-0812">Transmembrane</keyword>
<name>A0A0R1S6J5_9LACO</name>
<feature type="transmembrane region" description="Helical" evidence="1">
    <location>
        <begin position="295"/>
        <end position="316"/>
    </location>
</feature>
<evidence type="ECO:0000256" key="1">
    <source>
        <dbReference type="SAM" id="Phobius"/>
    </source>
</evidence>
<dbReference type="Proteomes" id="UP000051264">
    <property type="component" value="Unassembled WGS sequence"/>
</dbReference>
<evidence type="ECO:0008006" key="4">
    <source>
        <dbReference type="Google" id="ProtNLM"/>
    </source>
</evidence>
<proteinExistence type="predicted"/>
<feature type="transmembrane region" description="Helical" evidence="1">
    <location>
        <begin position="233"/>
        <end position="251"/>
    </location>
</feature>
<comment type="caution">
    <text evidence="2">The sequence shown here is derived from an EMBL/GenBank/DDBJ whole genome shotgun (WGS) entry which is preliminary data.</text>
</comment>
<feature type="transmembrane region" description="Helical" evidence="1">
    <location>
        <begin position="149"/>
        <end position="170"/>
    </location>
</feature>
<feature type="transmembrane region" description="Helical" evidence="1">
    <location>
        <begin position="383"/>
        <end position="406"/>
    </location>
</feature>
<keyword evidence="1" id="KW-0472">Membrane</keyword>
<dbReference type="AlphaFoldDB" id="A0A0R1S6J5"/>
<gene>
    <name evidence="2" type="ORF">FC69_GL000957</name>
</gene>
<keyword evidence="1" id="KW-1133">Transmembrane helix</keyword>
<feature type="transmembrane region" description="Helical" evidence="1">
    <location>
        <begin position="328"/>
        <end position="354"/>
    </location>
</feature>
<dbReference type="PATRIC" id="fig|1423747.3.peg.977"/>
<feature type="transmembrane region" description="Helical" evidence="1">
    <location>
        <begin position="104"/>
        <end position="129"/>
    </location>
</feature>
<accession>A0A0R1S6J5</accession>